<reference evidence="1" key="1">
    <citation type="submission" date="2020-08" db="EMBL/GenBank/DDBJ databases">
        <title>Multicomponent nature underlies the extraordinary mechanical properties of spider dragline silk.</title>
        <authorList>
            <person name="Kono N."/>
            <person name="Nakamura H."/>
            <person name="Mori M."/>
            <person name="Yoshida Y."/>
            <person name="Ohtoshi R."/>
            <person name="Malay A.D."/>
            <person name="Moran D.A.P."/>
            <person name="Tomita M."/>
            <person name="Numata K."/>
            <person name="Arakawa K."/>
        </authorList>
    </citation>
    <scope>NUCLEOTIDE SEQUENCE</scope>
</reference>
<name>A0A8X6WW99_9ARAC</name>
<dbReference type="AlphaFoldDB" id="A0A8X6WW99"/>
<protein>
    <submittedName>
        <fullName evidence="1">Uncharacterized protein</fullName>
    </submittedName>
</protein>
<accession>A0A8X6WW99</accession>
<comment type="caution">
    <text evidence="1">The sequence shown here is derived from an EMBL/GenBank/DDBJ whole genome shotgun (WGS) entry which is preliminary data.</text>
</comment>
<organism evidence="1 2">
    <name type="scientific">Trichonephila inaurata madagascariensis</name>
    <dbReference type="NCBI Taxonomy" id="2747483"/>
    <lineage>
        <taxon>Eukaryota</taxon>
        <taxon>Metazoa</taxon>
        <taxon>Ecdysozoa</taxon>
        <taxon>Arthropoda</taxon>
        <taxon>Chelicerata</taxon>
        <taxon>Arachnida</taxon>
        <taxon>Araneae</taxon>
        <taxon>Araneomorphae</taxon>
        <taxon>Entelegynae</taxon>
        <taxon>Araneoidea</taxon>
        <taxon>Nephilidae</taxon>
        <taxon>Trichonephila</taxon>
        <taxon>Trichonephila inaurata</taxon>
    </lineage>
</organism>
<dbReference type="OrthoDB" id="10274777at2759"/>
<keyword evidence="2" id="KW-1185">Reference proteome</keyword>
<evidence type="ECO:0000313" key="1">
    <source>
        <dbReference type="EMBL" id="GFY41006.1"/>
    </source>
</evidence>
<dbReference type="Proteomes" id="UP000886998">
    <property type="component" value="Unassembled WGS sequence"/>
</dbReference>
<sequence length="82" mass="9489">MDSCCCWTHHQVGANSIPLIWDSRRARDGHRCRMVVRVQPEMRQLPRVNGWIISVEDPVGREGSPVFIRHTKSRLVRDRGAL</sequence>
<dbReference type="EMBL" id="BMAV01002222">
    <property type="protein sequence ID" value="GFY41006.1"/>
    <property type="molecule type" value="Genomic_DNA"/>
</dbReference>
<proteinExistence type="predicted"/>
<evidence type="ECO:0000313" key="2">
    <source>
        <dbReference type="Proteomes" id="UP000886998"/>
    </source>
</evidence>
<gene>
    <name evidence="1" type="ORF">TNIN_262611</name>
</gene>